<evidence type="ECO:0000313" key="3">
    <source>
        <dbReference type="Proteomes" id="UP000558488"/>
    </source>
</evidence>
<name>A0A7J7TX31_PIPKU</name>
<evidence type="ECO:0000256" key="1">
    <source>
        <dbReference type="SAM" id="MobiDB-lite"/>
    </source>
</evidence>
<dbReference type="PANTHER" id="PTHR37885:SF1">
    <property type="entry name" value="CMT1A DUPLICATED REGION TRANSCRIPT 4 PROTEIN"/>
    <property type="match status" value="1"/>
</dbReference>
<protein>
    <submittedName>
        <fullName evidence="2">CMT1A duplicated region transcript 4</fullName>
    </submittedName>
</protein>
<reference evidence="2 3" key="1">
    <citation type="journal article" date="2020" name="Nature">
        <title>Six reference-quality genomes reveal evolution of bat adaptations.</title>
        <authorList>
            <person name="Jebb D."/>
            <person name="Huang Z."/>
            <person name="Pippel M."/>
            <person name="Hughes G.M."/>
            <person name="Lavrichenko K."/>
            <person name="Devanna P."/>
            <person name="Winkler S."/>
            <person name="Jermiin L.S."/>
            <person name="Skirmuntt E.C."/>
            <person name="Katzourakis A."/>
            <person name="Burkitt-Gray L."/>
            <person name="Ray D.A."/>
            <person name="Sullivan K.A.M."/>
            <person name="Roscito J.G."/>
            <person name="Kirilenko B.M."/>
            <person name="Davalos L.M."/>
            <person name="Corthals A.P."/>
            <person name="Power M.L."/>
            <person name="Jones G."/>
            <person name="Ransome R.D."/>
            <person name="Dechmann D.K.N."/>
            <person name="Locatelli A.G."/>
            <person name="Puechmaille S.J."/>
            <person name="Fedrigo O."/>
            <person name="Jarvis E.D."/>
            <person name="Hiller M."/>
            <person name="Vernes S.C."/>
            <person name="Myers E.W."/>
            <person name="Teeling E.C."/>
        </authorList>
    </citation>
    <scope>NUCLEOTIDE SEQUENCE [LARGE SCALE GENOMIC DNA]</scope>
    <source>
        <strain evidence="2">MPipKuh1</strain>
        <tissue evidence="2">Flight muscle</tissue>
    </source>
</reference>
<dbReference type="Proteomes" id="UP000558488">
    <property type="component" value="Unassembled WGS sequence"/>
</dbReference>
<gene>
    <name evidence="2" type="ORF">mPipKuh1_002572</name>
</gene>
<dbReference type="AlphaFoldDB" id="A0A7J7TX31"/>
<keyword evidence="3" id="KW-1185">Reference proteome</keyword>
<dbReference type="EMBL" id="JACAGB010000023">
    <property type="protein sequence ID" value="KAF6305177.1"/>
    <property type="molecule type" value="Genomic_DNA"/>
</dbReference>
<comment type="caution">
    <text evidence="2">The sequence shown here is derived from an EMBL/GenBank/DDBJ whole genome shotgun (WGS) entry which is preliminary data.</text>
</comment>
<dbReference type="Pfam" id="PF15213">
    <property type="entry name" value="CDRT4"/>
    <property type="match status" value="1"/>
</dbReference>
<feature type="region of interest" description="Disordered" evidence="1">
    <location>
        <begin position="72"/>
        <end position="102"/>
    </location>
</feature>
<accession>A0A7J7TX31</accession>
<sequence>MGNKHVLWNLDIEKHLLLEFKVRELTENIGLPLELLEKQDPWPAYVTYTSPMVQRLIEKSKVRELECSQALEESRRTHRQSKASSMVQLKRKKSSKNSSKMAFKDSKSEALLSVWSAFSTSATGPIVIPEPKPYHMDSRESPTASFNKIIFSRKPLMRMLPYSSLLASKEKHLNV</sequence>
<dbReference type="InterPro" id="IPR029185">
    <property type="entry name" value="CDRT4"/>
</dbReference>
<organism evidence="2 3">
    <name type="scientific">Pipistrellus kuhlii</name>
    <name type="common">Kuhl's pipistrelle</name>
    <dbReference type="NCBI Taxonomy" id="59472"/>
    <lineage>
        <taxon>Eukaryota</taxon>
        <taxon>Metazoa</taxon>
        <taxon>Chordata</taxon>
        <taxon>Craniata</taxon>
        <taxon>Vertebrata</taxon>
        <taxon>Euteleostomi</taxon>
        <taxon>Mammalia</taxon>
        <taxon>Eutheria</taxon>
        <taxon>Laurasiatheria</taxon>
        <taxon>Chiroptera</taxon>
        <taxon>Yangochiroptera</taxon>
        <taxon>Vespertilionidae</taxon>
        <taxon>Pipistrellus</taxon>
    </lineage>
</organism>
<evidence type="ECO:0000313" key="2">
    <source>
        <dbReference type="EMBL" id="KAF6305177.1"/>
    </source>
</evidence>
<proteinExistence type="predicted"/>
<dbReference type="PANTHER" id="PTHR37885">
    <property type="entry name" value="CMT1A DUPLICATED REGION TRANSCRIPT 4 PROTEIN"/>
    <property type="match status" value="1"/>
</dbReference>